<proteinExistence type="predicted"/>
<comment type="caution">
    <text evidence="2">The sequence shown here is derived from an EMBL/GenBank/DDBJ whole genome shotgun (WGS) entry which is preliminary data.</text>
</comment>
<evidence type="ECO:0000313" key="3">
    <source>
        <dbReference type="Proteomes" id="UP000094527"/>
    </source>
</evidence>
<gene>
    <name evidence="2" type="ORF">Ocin01_01780</name>
</gene>
<dbReference type="Proteomes" id="UP000094527">
    <property type="component" value="Unassembled WGS sequence"/>
</dbReference>
<organism evidence="2 3">
    <name type="scientific">Orchesella cincta</name>
    <name type="common">Springtail</name>
    <name type="synonym">Podura cincta</name>
    <dbReference type="NCBI Taxonomy" id="48709"/>
    <lineage>
        <taxon>Eukaryota</taxon>
        <taxon>Metazoa</taxon>
        <taxon>Ecdysozoa</taxon>
        <taxon>Arthropoda</taxon>
        <taxon>Hexapoda</taxon>
        <taxon>Collembola</taxon>
        <taxon>Entomobryomorpha</taxon>
        <taxon>Entomobryoidea</taxon>
        <taxon>Orchesellidae</taxon>
        <taxon>Orchesellinae</taxon>
        <taxon>Orchesella</taxon>
    </lineage>
</organism>
<evidence type="ECO:0008006" key="4">
    <source>
        <dbReference type="Google" id="ProtNLM"/>
    </source>
</evidence>
<sequence>MSNENEINVNFSNDDDLFINLFDGTNPLHESLEPLPKSPEIDKNYADDLLGLGLDAHSEIQENISNQYEEEPSTGQLADLQPVPVQSLRDYDLPFLGAVDADSETPKEIPDFDADLEGNDIVFELSLPSSPFFQTGTTNDLLEIQVTLPPQPEPTFVAPEQEPELEESQNFFQQEAVETELPQPQQRKRKSSHPIITDIGNMDLSISARSNLRDDAMRQNTENKSNMENFKRTDTVVSPGTMKAPSSKGRQKKIKMHQLEDVNDPKVKRAKMARENREKKKQAEMELTDANAKLADRVEELTRDLEKCRGTINDLGRANISLQQEKEEWIAEREELKASLQKEIDRNEKLEADLNKDVATPEQTVKIIDNFTDIVKKLPNKCEIEVKPTLAEMRVPVMSNEMMAEIRHGQQSKVPSIAHRPSSTSTPTRVLKFTGVFDLEEKASPQSRTELMTMMVPDTDDDQSFH</sequence>
<dbReference type="EMBL" id="LJIJ01000034">
    <property type="protein sequence ID" value="ODN04884.1"/>
    <property type="molecule type" value="Genomic_DNA"/>
</dbReference>
<reference evidence="2 3" key="1">
    <citation type="journal article" date="2016" name="Genome Biol. Evol.">
        <title>Gene Family Evolution Reflects Adaptation to Soil Environmental Stressors in the Genome of the Collembolan Orchesella cincta.</title>
        <authorList>
            <person name="Faddeeva-Vakhrusheva A."/>
            <person name="Derks M.F."/>
            <person name="Anvar S.Y."/>
            <person name="Agamennone V."/>
            <person name="Suring W."/>
            <person name="Smit S."/>
            <person name="van Straalen N.M."/>
            <person name="Roelofs D."/>
        </authorList>
    </citation>
    <scope>NUCLEOTIDE SEQUENCE [LARGE SCALE GENOMIC DNA]</scope>
    <source>
        <tissue evidence="2">Mixed pool</tissue>
    </source>
</reference>
<feature type="coiled-coil region" evidence="1">
    <location>
        <begin position="273"/>
        <end position="357"/>
    </location>
</feature>
<protein>
    <recommendedName>
        <fullName evidence="4">BZIP domain-containing protein</fullName>
    </recommendedName>
</protein>
<keyword evidence="1" id="KW-0175">Coiled coil</keyword>
<evidence type="ECO:0000256" key="1">
    <source>
        <dbReference type="SAM" id="Coils"/>
    </source>
</evidence>
<name>A0A1D2NHY9_ORCCI</name>
<dbReference type="AlphaFoldDB" id="A0A1D2NHY9"/>
<accession>A0A1D2NHY9</accession>
<evidence type="ECO:0000313" key="2">
    <source>
        <dbReference type="EMBL" id="ODN04884.1"/>
    </source>
</evidence>
<keyword evidence="3" id="KW-1185">Reference proteome</keyword>